<accession>L0BAT1</accession>
<reference evidence="1" key="1">
    <citation type="journal article" date="2013" name="PLoS ONE">
        <title>Insights into dynamics of mobile genetic elements in hyperthermophilic environments from five new thermococcus plasmids.</title>
        <authorList>
            <person name="Krupovic M."/>
            <person name="Gonnet M."/>
            <person name="Hania W.B."/>
            <person name="Forterre P."/>
            <person name="Erauso G."/>
        </authorList>
    </citation>
    <scope>NUCLEOTIDE SEQUENCE</scope>
    <source>
        <plasmid evidence="1">pEXT9a</plasmid>
    </source>
</reference>
<evidence type="ECO:0000313" key="1">
    <source>
        <dbReference type="EMBL" id="AFZ84284.1"/>
    </source>
</evidence>
<gene>
    <name evidence="1" type="ORF">e9a-13</name>
</gene>
<dbReference type="RefSeq" id="WP_015243599.1">
    <property type="nucleotide sequence ID" value="NC_019885.1"/>
</dbReference>
<geneLocation type="plasmid" evidence="1">
    <name>pEXT9a</name>
</geneLocation>
<dbReference type="EMBL" id="JQ661331">
    <property type="protein sequence ID" value="AFZ84284.1"/>
    <property type="molecule type" value="Genomic_DNA"/>
</dbReference>
<sequence>MVTLRGWEAFEKEKEAGKENTIPFLSTVWRHSRKWAIPIPKGTRELLDPNQLYKIRISFTTPEDSHLDDLVREIFSGVGLKSYVEVTKVWKSGNRRLFPITKSTARQLVPKLQKLRENAEIILREATIQKAIDYLIKEDPRYKELKGKLSLRRLMLWNELPPEWKEEQQKLREELAKLREEYRPKAEKLVEEGFKADPELEFIKEWIKAPLLIEATPYEVENERKAIALYKRAPILLTEEDDQRMY</sequence>
<organism evidence="1">
    <name type="scientific">Thermococcus sp. EXT9</name>
    <dbReference type="NCBI Taxonomy" id="1197732"/>
    <lineage>
        <taxon>Archaea</taxon>
        <taxon>Methanobacteriati</taxon>
        <taxon>Methanobacteriota</taxon>
        <taxon>Thermococci</taxon>
        <taxon>Thermococcales</taxon>
        <taxon>Thermococcaceae</taxon>
        <taxon>Thermococcus</taxon>
    </lineage>
</organism>
<dbReference type="AlphaFoldDB" id="L0BAT1"/>
<keyword evidence="1" id="KW-0614">Plasmid</keyword>
<proteinExistence type="predicted"/>
<protein>
    <submittedName>
        <fullName evidence="1">Uncharacterized protein</fullName>
    </submittedName>
</protein>
<name>L0BAT1_9EURY</name>